<feature type="transmembrane region" description="Helical" evidence="1">
    <location>
        <begin position="31"/>
        <end position="51"/>
    </location>
</feature>
<name>A0ABS2NXJ6_9BACI</name>
<keyword evidence="1" id="KW-1133">Transmembrane helix</keyword>
<proteinExistence type="predicted"/>
<evidence type="ECO:0000256" key="1">
    <source>
        <dbReference type="SAM" id="Phobius"/>
    </source>
</evidence>
<dbReference type="Proteomes" id="UP000737402">
    <property type="component" value="Unassembled WGS sequence"/>
</dbReference>
<comment type="caution">
    <text evidence="2">The sequence shown here is derived from an EMBL/GenBank/DDBJ whole genome shotgun (WGS) entry which is preliminary data.</text>
</comment>
<sequence>MREHLSRLEKLGEEEVLLPILDRISESLVKAAAIVGLPFLFLLLLQFSYLLF</sequence>
<gene>
    <name evidence="2" type="ORF">JOC95_001232</name>
</gene>
<organism evidence="2 3">
    <name type="scientific">Sutcliffiella tianshenii</name>
    <dbReference type="NCBI Taxonomy" id="1463404"/>
    <lineage>
        <taxon>Bacteria</taxon>
        <taxon>Bacillati</taxon>
        <taxon>Bacillota</taxon>
        <taxon>Bacilli</taxon>
        <taxon>Bacillales</taxon>
        <taxon>Bacillaceae</taxon>
        <taxon>Sutcliffiella</taxon>
    </lineage>
</organism>
<evidence type="ECO:0000313" key="2">
    <source>
        <dbReference type="EMBL" id="MBM7619383.1"/>
    </source>
</evidence>
<keyword evidence="3" id="KW-1185">Reference proteome</keyword>
<evidence type="ECO:0000313" key="3">
    <source>
        <dbReference type="Proteomes" id="UP000737402"/>
    </source>
</evidence>
<keyword evidence="1" id="KW-0812">Transmembrane</keyword>
<protein>
    <submittedName>
        <fullName evidence="2">Uncharacterized protein</fullName>
    </submittedName>
</protein>
<reference evidence="2 3" key="1">
    <citation type="submission" date="2021-01" db="EMBL/GenBank/DDBJ databases">
        <title>Genomic Encyclopedia of Type Strains, Phase IV (KMG-IV): sequencing the most valuable type-strain genomes for metagenomic binning, comparative biology and taxonomic classification.</title>
        <authorList>
            <person name="Goeker M."/>
        </authorList>
    </citation>
    <scope>NUCLEOTIDE SEQUENCE [LARGE SCALE GENOMIC DNA]</scope>
    <source>
        <strain evidence="2 3">DSM 25879</strain>
    </source>
</reference>
<keyword evidence="1" id="KW-0472">Membrane</keyword>
<accession>A0ABS2NXJ6</accession>
<dbReference type="RefSeq" id="WP_204414388.1">
    <property type="nucleotide sequence ID" value="NZ_JAFBED010000002.1"/>
</dbReference>
<dbReference type="EMBL" id="JAFBED010000002">
    <property type="protein sequence ID" value="MBM7619383.1"/>
    <property type="molecule type" value="Genomic_DNA"/>
</dbReference>